<keyword evidence="3" id="KW-1185">Reference proteome</keyword>
<feature type="region of interest" description="Disordered" evidence="1">
    <location>
        <begin position="164"/>
        <end position="216"/>
    </location>
</feature>
<sequence>MAIEFLVNRLKALVVFLLGVFRRAMCCFRRRRRSSCDSIPLSAIGVVPNTLNTTQPVSFKCLLKELEHWDQWEENPVVIVSDRPVDTIQAKIEQYRQQASKPPESTEEQQPDFFENMTPKITAQTKILIKDKSLENTSWNSTKFAVINDPIPSNELGEWEDNAVGWEEETTKEFGDPTKTLREQKRREREQRLFEQQQKRIERSSRPQPLGAKLNS</sequence>
<dbReference type="EMBL" id="KZ288375">
    <property type="protein sequence ID" value="PBC26680.1"/>
    <property type="molecule type" value="Genomic_DNA"/>
</dbReference>
<dbReference type="AlphaFoldDB" id="A0A2A3E4Q3"/>
<dbReference type="OrthoDB" id="10017216at2759"/>
<reference evidence="2 3" key="1">
    <citation type="submission" date="2014-07" db="EMBL/GenBank/DDBJ databases">
        <title>Genomic and transcriptomic analysis on Apis cerana provide comprehensive insights into honey bee biology.</title>
        <authorList>
            <person name="Diao Q."/>
            <person name="Sun L."/>
            <person name="Zheng H."/>
            <person name="Zheng H."/>
            <person name="Xu S."/>
            <person name="Wang S."/>
            <person name="Zeng Z."/>
            <person name="Hu F."/>
            <person name="Su S."/>
            <person name="Wu J."/>
        </authorList>
    </citation>
    <scope>NUCLEOTIDE SEQUENCE [LARGE SCALE GENOMIC DNA]</scope>
    <source>
        <tissue evidence="2">Pupae without intestine</tissue>
    </source>
</reference>
<evidence type="ECO:0000313" key="3">
    <source>
        <dbReference type="Proteomes" id="UP000242457"/>
    </source>
</evidence>
<dbReference type="STRING" id="94128.A0A2A3E4Q3"/>
<feature type="compositionally biased region" description="Basic and acidic residues" evidence="1">
    <location>
        <begin position="169"/>
        <end position="205"/>
    </location>
</feature>
<dbReference type="GO" id="GO:0030141">
    <property type="term" value="C:secretory granule"/>
    <property type="evidence" value="ECO:0007669"/>
    <property type="project" value="TreeGrafter"/>
</dbReference>
<evidence type="ECO:0000313" key="2">
    <source>
        <dbReference type="EMBL" id="PBC26680.1"/>
    </source>
</evidence>
<protein>
    <submittedName>
        <fullName evidence="2">Receptor-binding cancer antigen expressed on SiSo cells</fullName>
    </submittedName>
</protein>
<dbReference type="InterPro" id="IPR017025">
    <property type="entry name" value="Cancer-assoc_antigen_RCAS1"/>
</dbReference>
<dbReference type="Proteomes" id="UP000242457">
    <property type="component" value="Unassembled WGS sequence"/>
</dbReference>
<proteinExistence type="predicted"/>
<organism evidence="2 3">
    <name type="scientific">Apis cerana cerana</name>
    <name type="common">Oriental honeybee</name>
    <dbReference type="NCBI Taxonomy" id="94128"/>
    <lineage>
        <taxon>Eukaryota</taxon>
        <taxon>Metazoa</taxon>
        <taxon>Ecdysozoa</taxon>
        <taxon>Arthropoda</taxon>
        <taxon>Hexapoda</taxon>
        <taxon>Insecta</taxon>
        <taxon>Pterygota</taxon>
        <taxon>Neoptera</taxon>
        <taxon>Endopterygota</taxon>
        <taxon>Hymenoptera</taxon>
        <taxon>Apocrita</taxon>
        <taxon>Aculeata</taxon>
        <taxon>Apoidea</taxon>
        <taxon>Anthophila</taxon>
        <taxon>Apidae</taxon>
        <taxon>Apis</taxon>
    </lineage>
</organism>
<dbReference type="PIRSF" id="PIRSF034247">
    <property type="entry name" value="RCAS1"/>
    <property type="match status" value="1"/>
</dbReference>
<evidence type="ECO:0000256" key="1">
    <source>
        <dbReference type="SAM" id="MobiDB-lite"/>
    </source>
</evidence>
<dbReference type="PANTHER" id="PTHR15208">
    <property type="entry name" value="RECEPTOR-BINDING CANCER ANTIGEN EXPRESSED ON SISO CELLS CANCER ASSOCIATED SURFACE ANTIGEN RCAS1 ESTROGEN RECEPTOR-BINDING FRAGMENT- ASSOCIATED GENE 9 PROTEIN"/>
    <property type="match status" value="1"/>
</dbReference>
<name>A0A2A3E4Q3_APICC</name>
<gene>
    <name evidence="2" type="ORF">APICC_06539</name>
</gene>
<dbReference type="PANTHER" id="PTHR15208:SF2">
    <property type="entry name" value="RECEPTOR-BINDING CANCER ANTIGEN EXPRESSED ON SISO CELLS"/>
    <property type="match status" value="1"/>
</dbReference>
<keyword evidence="2" id="KW-0675">Receptor</keyword>
<accession>A0A2A3E4Q3</accession>